<gene>
    <name evidence="4" type="ORF">Tharo_0089</name>
</gene>
<keyword evidence="5" id="KW-1185">Reference proteome</keyword>
<feature type="compositionally biased region" description="Low complexity" evidence="2">
    <location>
        <begin position="9"/>
        <end position="21"/>
    </location>
</feature>
<dbReference type="Gene3D" id="1.20.140.10">
    <property type="entry name" value="Butyryl-CoA Dehydrogenase, subunit A, domain 3"/>
    <property type="match status" value="1"/>
</dbReference>
<feature type="domain" description="Acyl-CoA dehydrogenase/oxidase C-terminal" evidence="3">
    <location>
        <begin position="28"/>
        <end position="99"/>
    </location>
</feature>
<evidence type="ECO:0000256" key="2">
    <source>
        <dbReference type="SAM" id="MobiDB-lite"/>
    </source>
</evidence>
<keyword evidence="4" id="KW-0560">Oxidoreductase</keyword>
<dbReference type="PROSITE" id="PS00073">
    <property type="entry name" value="ACYL_COA_DH_2"/>
    <property type="match status" value="1"/>
</dbReference>
<dbReference type="PANTHER" id="PTHR42707">
    <property type="entry name" value="ACYL-COA DEHYDROGENASE"/>
    <property type="match status" value="1"/>
</dbReference>
<dbReference type="SUPFAM" id="SSF47203">
    <property type="entry name" value="Acyl-CoA dehydrogenase C-terminal domain-like"/>
    <property type="match status" value="1"/>
</dbReference>
<keyword evidence="1" id="KW-0285">Flavoprotein</keyword>
<evidence type="ECO:0000313" key="4">
    <source>
        <dbReference type="EMBL" id="AVR87041.1"/>
    </source>
</evidence>
<name>A0A2R4BI95_THAAR</name>
<protein>
    <submittedName>
        <fullName evidence="4">Acyl-CoA dehydrogenase</fullName>
        <ecNumber evidence="4">1.3.8.7</ecNumber>
    </submittedName>
</protein>
<dbReference type="InterPro" id="IPR036250">
    <property type="entry name" value="AcylCo_DH-like_C"/>
</dbReference>
<dbReference type="EMBL" id="CP028339">
    <property type="protein sequence ID" value="AVR87041.1"/>
    <property type="molecule type" value="Genomic_DNA"/>
</dbReference>
<dbReference type="Proteomes" id="UP000241885">
    <property type="component" value="Chromosome"/>
</dbReference>
<dbReference type="EC" id="1.3.8.7" evidence="4"/>
<proteinExistence type="predicted"/>
<dbReference type="KEGG" id="tak:Tharo_0089"/>
<dbReference type="Pfam" id="PF00441">
    <property type="entry name" value="Acyl-CoA_dh_1"/>
    <property type="match status" value="1"/>
</dbReference>
<dbReference type="InterPro" id="IPR009075">
    <property type="entry name" value="AcylCo_DH/oxidase_C"/>
</dbReference>
<dbReference type="InterPro" id="IPR052904">
    <property type="entry name" value="Acyl-CoA_dehydrogenase-like"/>
</dbReference>
<feature type="region of interest" description="Disordered" evidence="2">
    <location>
        <begin position="1"/>
        <end position="21"/>
    </location>
</feature>
<dbReference type="GO" id="GO:0070991">
    <property type="term" value="F:medium-chain fatty acyl-CoA dehydrogenase activity"/>
    <property type="evidence" value="ECO:0007669"/>
    <property type="project" value="UniProtKB-EC"/>
</dbReference>
<organism evidence="4 5">
    <name type="scientific">Thauera aromatica K172</name>
    <dbReference type="NCBI Taxonomy" id="44139"/>
    <lineage>
        <taxon>Bacteria</taxon>
        <taxon>Pseudomonadati</taxon>
        <taxon>Pseudomonadota</taxon>
        <taxon>Betaproteobacteria</taxon>
        <taxon>Rhodocyclales</taxon>
        <taxon>Zoogloeaceae</taxon>
        <taxon>Thauera</taxon>
    </lineage>
</organism>
<accession>A0A2R4BI95</accession>
<dbReference type="InterPro" id="IPR006089">
    <property type="entry name" value="Acyl-CoA_DH_CS"/>
</dbReference>
<dbReference type="PANTHER" id="PTHR42707:SF3">
    <property type="entry name" value="ACYL-COA DEHYDROGENASE AIDB-RELATED"/>
    <property type="match status" value="1"/>
</dbReference>
<reference evidence="4 5" key="1">
    <citation type="submission" date="2018-03" db="EMBL/GenBank/DDBJ databases">
        <title>Complete genome sequence of Thauera aromatica, a model organism for studying aromatic compound degradation under denitrifying conditions.</title>
        <authorList>
            <person name="Lo H.-Y."/>
            <person name="Goris T."/>
            <person name="Boll M."/>
            <person name="Mueller J.A."/>
        </authorList>
    </citation>
    <scope>NUCLEOTIDE SEQUENCE [LARGE SCALE GENOMIC DNA]</scope>
    <source>
        <strain evidence="4 5">K172</strain>
    </source>
</reference>
<dbReference type="AlphaFoldDB" id="A0A2R4BI95"/>
<evidence type="ECO:0000256" key="1">
    <source>
        <dbReference type="ARBA" id="ARBA00022630"/>
    </source>
</evidence>
<evidence type="ECO:0000259" key="3">
    <source>
        <dbReference type="Pfam" id="PF00441"/>
    </source>
</evidence>
<sequence length="209" mass="21541">MEDEGEPGEGAAAAATAGGSADGDATAALARARRRILTPAAKFWVCKRAIAFTAECMEICGGNGYIEDGPMPRLLREAPVNSIWEGAGNVMCLDVLRALGREPEAAVRLIDDLADGCAGEPRLVRTLHALLPALRTAAAHQWQARALAAGLVLLAQAALLRRHAPATVADSFIASRFAGAAGSTGDPLFGLLADPAAAPILLARAWQAG</sequence>
<evidence type="ECO:0000313" key="5">
    <source>
        <dbReference type="Proteomes" id="UP000241885"/>
    </source>
</evidence>